<evidence type="ECO:0000313" key="4">
    <source>
        <dbReference type="EMBL" id="EXB64065.1"/>
    </source>
</evidence>
<dbReference type="GO" id="GO:0009860">
    <property type="term" value="P:pollen tube growth"/>
    <property type="evidence" value="ECO:0007669"/>
    <property type="project" value="TreeGrafter"/>
</dbReference>
<dbReference type="Proteomes" id="UP000030645">
    <property type="component" value="Unassembled WGS sequence"/>
</dbReference>
<proteinExistence type="inferred from homology"/>
<dbReference type="EMBL" id="KE344494">
    <property type="protein sequence ID" value="EXB64065.1"/>
    <property type="molecule type" value="Genomic_DNA"/>
</dbReference>
<comment type="similarity">
    <text evidence="1">Belongs to the 'GDXG' lipolytic enzyme family.</text>
</comment>
<name>W9R9U5_9ROSA</name>
<keyword evidence="5" id="KW-1185">Reference proteome</keyword>
<evidence type="ECO:0000256" key="2">
    <source>
        <dbReference type="SAM" id="MobiDB-lite"/>
    </source>
</evidence>
<dbReference type="InterPro" id="IPR013094">
    <property type="entry name" value="AB_hydrolase_3"/>
</dbReference>
<dbReference type="Pfam" id="PF07859">
    <property type="entry name" value="Abhydrolase_3"/>
    <property type="match status" value="1"/>
</dbReference>
<gene>
    <name evidence="4" type="ORF">L484_013075</name>
</gene>
<protein>
    <submittedName>
        <fullName evidence="4">Putative carboxylesterase 18</fullName>
    </submittedName>
</protein>
<evidence type="ECO:0000259" key="3">
    <source>
        <dbReference type="Pfam" id="PF07859"/>
    </source>
</evidence>
<dbReference type="OrthoDB" id="408631at2759"/>
<dbReference type="PANTHER" id="PTHR23024">
    <property type="entry name" value="ARYLACETAMIDE DEACETYLASE"/>
    <property type="match status" value="1"/>
</dbReference>
<reference evidence="5" key="1">
    <citation type="submission" date="2013-01" db="EMBL/GenBank/DDBJ databases">
        <title>Draft Genome Sequence of a Mulberry Tree, Morus notabilis C.K. Schneid.</title>
        <authorList>
            <person name="He N."/>
            <person name="Zhao S."/>
        </authorList>
    </citation>
    <scope>NUCLEOTIDE SEQUENCE</scope>
</reference>
<sequence length="364" mass="40490">MSSSDSDGVRDGNRLPWVTRMTVSFLSFVTDTSRRSNGTVNRRFLRFFDIRSPPTPDPKPNATGSRSVSTSDVTVDPSRDLWFRLFIPATASSAAPKSLPVLVFFHGGGFVFLSPDCFAYDAVCRKMARKIPAVVVSVNYRLSPEHRCPSQYDDGFDVLKFLDVNHDGVLPKAADLSRCFLAGDSAGANLAHHVAVRVARKGGSSSSSNLGAVRVEGLIAIQPFFGGEERTEAEMRLPRGPVVTVERTDWMWKACLPEGASRDHPFCNVSGTLAEDISGLEEFPDRTVVVVGGLDPLQDWQRKYYEWLRRSGKDARLLEYPRMIHAFYIFPELPDSTHLLTQLRDFIYNPTTNSNSNSPTTHCH</sequence>
<feature type="domain" description="Alpha/beta hydrolase fold-3" evidence="3">
    <location>
        <begin position="102"/>
        <end position="328"/>
    </location>
</feature>
<dbReference type="InterPro" id="IPR050466">
    <property type="entry name" value="Carboxylest/Gibb_receptor"/>
</dbReference>
<dbReference type="InterPro" id="IPR029058">
    <property type="entry name" value="AB_hydrolase_fold"/>
</dbReference>
<organism evidence="4 5">
    <name type="scientific">Morus notabilis</name>
    <dbReference type="NCBI Taxonomy" id="981085"/>
    <lineage>
        <taxon>Eukaryota</taxon>
        <taxon>Viridiplantae</taxon>
        <taxon>Streptophyta</taxon>
        <taxon>Embryophyta</taxon>
        <taxon>Tracheophyta</taxon>
        <taxon>Spermatophyta</taxon>
        <taxon>Magnoliopsida</taxon>
        <taxon>eudicotyledons</taxon>
        <taxon>Gunneridae</taxon>
        <taxon>Pentapetalae</taxon>
        <taxon>rosids</taxon>
        <taxon>fabids</taxon>
        <taxon>Rosales</taxon>
        <taxon>Moraceae</taxon>
        <taxon>Moreae</taxon>
        <taxon>Morus</taxon>
    </lineage>
</organism>
<dbReference type="SUPFAM" id="SSF53474">
    <property type="entry name" value="alpha/beta-Hydrolases"/>
    <property type="match status" value="1"/>
</dbReference>
<dbReference type="KEGG" id="mnt:21396262"/>
<dbReference type="eggNOG" id="KOG1515">
    <property type="taxonomic scope" value="Eukaryota"/>
</dbReference>
<evidence type="ECO:0000313" key="5">
    <source>
        <dbReference type="Proteomes" id="UP000030645"/>
    </source>
</evidence>
<dbReference type="Gene3D" id="3.40.50.1820">
    <property type="entry name" value="alpha/beta hydrolase"/>
    <property type="match status" value="1"/>
</dbReference>
<dbReference type="GO" id="GO:0052689">
    <property type="term" value="F:carboxylic ester hydrolase activity"/>
    <property type="evidence" value="ECO:0007669"/>
    <property type="project" value="TreeGrafter"/>
</dbReference>
<dbReference type="AlphaFoldDB" id="W9R9U5"/>
<dbReference type="STRING" id="981085.W9R9U5"/>
<feature type="region of interest" description="Disordered" evidence="2">
    <location>
        <begin position="51"/>
        <end position="73"/>
    </location>
</feature>
<dbReference type="PANTHER" id="PTHR23024:SF609">
    <property type="entry name" value="CARBOXYLESTERASE 18-RELATED"/>
    <property type="match status" value="1"/>
</dbReference>
<accession>W9R9U5</accession>
<evidence type="ECO:0000256" key="1">
    <source>
        <dbReference type="ARBA" id="ARBA00010515"/>
    </source>
</evidence>